<evidence type="ECO:0000256" key="2">
    <source>
        <dbReference type="ARBA" id="ARBA00022840"/>
    </source>
</evidence>
<dbReference type="GO" id="GO:0016887">
    <property type="term" value="F:ATP hydrolysis activity"/>
    <property type="evidence" value="ECO:0007669"/>
    <property type="project" value="InterPro"/>
</dbReference>
<dbReference type="InterPro" id="IPR003959">
    <property type="entry name" value="ATPase_AAA_core"/>
</dbReference>
<dbReference type="InterPro" id="IPR003960">
    <property type="entry name" value="ATPase_AAA_CS"/>
</dbReference>
<dbReference type="RefSeq" id="WP_008734014.1">
    <property type="nucleotide sequence ID" value="NZ_AKFT01000222.1"/>
</dbReference>
<dbReference type="PANTHER" id="PTHR23077:SF171">
    <property type="entry name" value="NUCLEAR VALOSIN-CONTAINING PROTEIN-LIKE"/>
    <property type="match status" value="1"/>
</dbReference>
<dbReference type="InterPro" id="IPR050168">
    <property type="entry name" value="AAA_ATPase_domain"/>
</dbReference>
<dbReference type="InterPro" id="IPR011990">
    <property type="entry name" value="TPR-like_helical_dom_sf"/>
</dbReference>
<dbReference type="PANTHER" id="PTHR23077">
    <property type="entry name" value="AAA-FAMILY ATPASE"/>
    <property type="match status" value="1"/>
</dbReference>
<dbReference type="Pfam" id="PF00004">
    <property type="entry name" value="AAA"/>
    <property type="match status" value="1"/>
</dbReference>
<evidence type="ECO:0000256" key="5">
    <source>
        <dbReference type="SAM" id="MobiDB-lite"/>
    </source>
</evidence>
<keyword evidence="3" id="KW-0175">Coiled coil</keyword>
<dbReference type="InterPro" id="IPR003593">
    <property type="entry name" value="AAA+_ATPase"/>
</dbReference>
<evidence type="ECO:0000313" key="8">
    <source>
        <dbReference type="Proteomes" id="UP000002941"/>
    </source>
</evidence>
<dbReference type="PATRIC" id="fig|1125718.3.peg.2841"/>
<dbReference type="SMART" id="SM00382">
    <property type="entry name" value="AAA"/>
    <property type="match status" value="1"/>
</dbReference>
<dbReference type="EMBL" id="AKFT01000222">
    <property type="protein sequence ID" value="EJF36385.1"/>
    <property type="molecule type" value="Genomic_DNA"/>
</dbReference>
<dbReference type="eggNOG" id="COG0465">
    <property type="taxonomic scope" value="Bacteria"/>
</dbReference>
<accession>J1GTP4</accession>
<name>J1GTP4_9ACTO</name>
<evidence type="ECO:0000256" key="1">
    <source>
        <dbReference type="ARBA" id="ARBA00022741"/>
    </source>
</evidence>
<evidence type="ECO:0000256" key="4">
    <source>
        <dbReference type="RuleBase" id="RU003651"/>
    </source>
</evidence>
<dbReference type="SUPFAM" id="SSF52540">
    <property type="entry name" value="P-loop containing nucleoside triphosphate hydrolases"/>
    <property type="match status" value="1"/>
</dbReference>
<dbReference type="Gene3D" id="3.40.50.300">
    <property type="entry name" value="P-loop containing nucleotide triphosphate hydrolases"/>
    <property type="match status" value="1"/>
</dbReference>
<comment type="caution">
    <text evidence="7">The sequence shown here is derived from an EMBL/GenBank/DDBJ whole genome shotgun (WGS) entry which is preliminary data.</text>
</comment>
<evidence type="ECO:0000256" key="3">
    <source>
        <dbReference type="ARBA" id="ARBA00023054"/>
    </source>
</evidence>
<sequence length="411" mass="44560">MDDAVIDALRRAVSMSPDDAALRLHLADLLFKAGHTGEAVQHCALVLADKPTHAGALSLLTRASDPAGSAPPDAPAAPTPGPGGSASGTFDWQRAEADLNGQAPAFTTIRDVPAPPEEVWDVEASPLTLNDVGGMTEAKRAIELQFFGPLRHPELRQAFGKPLGGGLLMYGPPGCGKSFIARAIAGEMGAAFLNVTVADVLDMYVGVSESNMHELFLMARRRAPIVLFFDELDAIGMRRHADRGSQATRNTTVQLLAELDGVDSDNEGVYVLAATNRPWDLDTALRRPGRFDRSVLVLPPDEEARYAIFWHHLKNRPVSGIDLAWLAQHSDGLTGADIAGVCEQATEAALAESMRTERVRMITMRDLQRVLRRTRPSCGAWFSSARNVVAYANNDGEYDDLRRYMAARKLL</sequence>
<dbReference type="InterPro" id="IPR027417">
    <property type="entry name" value="P-loop_NTPase"/>
</dbReference>
<dbReference type="Gene3D" id="1.25.40.10">
    <property type="entry name" value="Tetratricopeptide repeat domain"/>
    <property type="match status" value="1"/>
</dbReference>
<keyword evidence="1 4" id="KW-0547">Nucleotide-binding</keyword>
<comment type="similarity">
    <text evidence="4">Belongs to the AAA ATPase family.</text>
</comment>
<dbReference type="GO" id="GO:0005524">
    <property type="term" value="F:ATP binding"/>
    <property type="evidence" value="ECO:0007669"/>
    <property type="project" value="UniProtKB-KW"/>
</dbReference>
<feature type="region of interest" description="Disordered" evidence="5">
    <location>
        <begin position="63"/>
        <end position="90"/>
    </location>
</feature>
<protein>
    <submittedName>
        <fullName evidence="7">ATPase, AAA family</fullName>
    </submittedName>
</protein>
<dbReference type="Pfam" id="PF14559">
    <property type="entry name" value="TPR_19"/>
    <property type="match status" value="1"/>
</dbReference>
<dbReference type="PROSITE" id="PS00674">
    <property type="entry name" value="AAA"/>
    <property type="match status" value="1"/>
</dbReference>
<dbReference type="SUPFAM" id="SSF48452">
    <property type="entry name" value="TPR-like"/>
    <property type="match status" value="1"/>
</dbReference>
<feature type="compositionally biased region" description="Pro residues" evidence="5">
    <location>
        <begin position="72"/>
        <end position="81"/>
    </location>
</feature>
<organism evidence="7 8">
    <name type="scientific">Actinomyces massiliensis F0489</name>
    <dbReference type="NCBI Taxonomy" id="1125718"/>
    <lineage>
        <taxon>Bacteria</taxon>
        <taxon>Bacillati</taxon>
        <taxon>Actinomycetota</taxon>
        <taxon>Actinomycetes</taxon>
        <taxon>Actinomycetales</taxon>
        <taxon>Actinomycetaceae</taxon>
        <taxon>Actinomyces</taxon>
    </lineage>
</organism>
<evidence type="ECO:0000259" key="6">
    <source>
        <dbReference type="SMART" id="SM00382"/>
    </source>
</evidence>
<dbReference type="Pfam" id="PF17862">
    <property type="entry name" value="AAA_lid_3"/>
    <property type="match status" value="1"/>
</dbReference>
<keyword evidence="8" id="KW-1185">Reference proteome</keyword>
<gene>
    <name evidence="7" type="ORF">HMPREF1318_2775</name>
</gene>
<dbReference type="FunFam" id="3.40.50.300:FF:001025">
    <property type="entry name" value="ATPase family, AAA domain-containing 2B"/>
    <property type="match status" value="1"/>
</dbReference>
<dbReference type="Gene3D" id="1.10.8.60">
    <property type="match status" value="1"/>
</dbReference>
<dbReference type="Proteomes" id="UP000002941">
    <property type="component" value="Unassembled WGS sequence"/>
</dbReference>
<feature type="domain" description="AAA+ ATPase" evidence="6">
    <location>
        <begin position="163"/>
        <end position="301"/>
    </location>
</feature>
<dbReference type="AlphaFoldDB" id="J1GTP4"/>
<proteinExistence type="inferred from homology"/>
<keyword evidence="2 4" id="KW-0067">ATP-binding</keyword>
<dbReference type="OrthoDB" id="9809379at2"/>
<dbReference type="InterPro" id="IPR041569">
    <property type="entry name" value="AAA_lid_3"/>
</dbReference>
<evidence type="ECO:0000313" key="7">
    <source>
        <dbReference type="EMBL" id="EJF36385.1"/>
    </source>
</evidence>
<reference evidence="7 8" key="1">
    <citation type="submission" date="2012-05" db="EMBL/GenBank/DDBJ databases">
        <authorList>
            <person name="Harkins D.M."/>
            <person name="Madupu R."/>
            <person name="Durkin A.S."/>
            <person name="Torralba M."/>
            <person name="Methe B."/>
            <person name="Sutton G.G."/>
            <person name="Nelson K.E."/>
        </authorList>
    </citation>
    <scope>NUCLEOTIDE SEQUENCE [LARGE SCALE GENOMIC DNA]</scope>
    <source>
        <strain evidence="7 8">F0489</strain>
    </source>
</reference>